<gene>
    <name evidence="1" type="ORF">MLD38_012136</name>
</gene>
<proteinExistence type="predicted"/>
<comment type="caution">
    <text evidence="1">The sequence shown here is derived from an EMBL/GenBank/DDBJ whole genome shotgun (WGS) entry which is preliminary data.</text>
</comment>
<keyword evidence="2" id="KW-1185">Reference proteome</keyword>
<reference evidence="2" key="1">
    <citation type="journal article" date="2023" name="Front. Plant Sci.">
        <title>Chromosomal-level genome assembly of Melastoma candidum provides insights into trichome evolution.</title>
        <authorList>
            <person name="Zhong Y."/>
            <person name="Wu W."/>
            <person name="Sun C."/>
            <person name="Zou P."/>
            <person name="Liu Y."/>
            <person name="Dai S."/>
            <person name="Zhou R."/>
        </authorList>
    </citation>
    <scope>NUCLEOTIDE SEQUENCE [LARGE SCALE GENOMIC DNA]</scope>
</reference>
<organism evidence="1 2">
    <name type="scientific">Melastoma candidum</name>
    <dbReference type="NCBI Taxonomy" id="119954"/>
    <lineage>
        <taxon>Eukaryota</taxon>
        <taxon>Viridiplantae</taxon>
        <taxon>Streptophyta</taxon>
        <taxon>Embryophyta</taxon>
        <taxon>Tracheophyta</taxon>
        <taxon>Spermatophyta</taxon>
        <taxon>Magnoliopsida</taxon>
        <taxon>eudicotyledons</taxon>
        <taxon>Gunneridae</taxon>
        <taxon>Pentapetalae</taxon>
        <taxon>rosids</taxon>
        <taxon>malvids</taxon>
        <taxon>Myrtales</taxon>
        <taxon>Melastomataceae</taxon>
        <taxon>Melastomatoideae</taxon>
        <taxon>Melastomateae</taxon>
        <taxon>Melastoma</taxon>
    </lineage>
</organism>
<dbReference type="EMBL" id="CM042883">
    <property type="protein sequence ID" value="KAI4374098.1"/>
    <property type="molecule type" value="Genomic_DNA"/>
</dbReference>
<evidence type="ECO:0000313" key="2">
    <source>
        <dbReference type="Proteomes" id="UP001057402"/>
    </source>
</evidence>
<protein>
    <submittedName>
        <fullName evidence="1">Uncharacterized protein</fullName>
    </submittedName>
</protein>
<evidence type="ECO:0000313" key="1">
    <source>
        <dbReference type="EMBL" id="KAI4374098.1"/>
    </source>
</evidence>
<sequence length="83" mass="9007">MGLSLIPMEQGSGLGSGNLSLSTWTYQIGLEGEQQELDKLSAANSSLWKNGQPAPRNKNLIWYKYGEGSSKGKWAEHRAILAG</sequence>
<accession>A0ACB9R5B8</accession>
<dbReference type="Proteomes" id="UP001057402">
    <property type="component" value="Chromosome 4"/>
</dbReference>
<name>A0ACB9R5B8_9MYRT</name>